<dbReference type="AlphaFoldDB" id="A0AAV8YGP6"/>
<keyword evidence="2" id="KW-1185">Reference proteome</keyword>
<reference evidence="1" key="1">
    <citation type="journal article" date="2023" name="Insect Mol. Biol.">
        <title>Genome sequencing provides insights into the evolution of gene families encoding plant cell wall-degrading enzymes in longhorned beetles.</title>
        <authorList>
            <person name="Shin N.R."/>
            <person name="Okamura Y."/>
            <person name="Kirsch R."/>
            <person name="Pauchet Y."/>
        </authorList>
    </citation>
    <scope>NUCLEOTIDE SEQUENCE</scope>
    <source>
        <strain evidence="1">AMC_N1</strain>
    </source>
</reference>
<dbReference type="EMBL" id="JAPWTK010000114">
    <property type="protein sequence ID" value="KAJ8949618.1"/>
    <property type="molecule type" value="Genomic_DNA"/>
</dbReference>
<name>A0AAV8YGP6_9CUCU</name>
<sequence length="130" mass="14579">MFGNFFDNLASILDLHHFEPQIIYNVDETSCTTVQKPTKVFAKKGVKHVGSITSQERGTLVTVCLAVNAMGNSVPPMLVFPLSKYHDHFIKDGLPGCHATANKSGWMKEDDFVAYAQFRNILPNNENEYE</sequence>
<proteinExistence type="predicted"/>
<comment type="caution">
    <text evidence="1">The sequence shown here is derived from an EMBL/GenBank/DDBJ whole genome shotgun (WGS) entry which is preliminary data.</text>
</comment>
<evidence type="ECO:0000313" key="2">
    <source>
        <dbReference type="Proteomes" id="UP001162162"/>
    </source>
</evidence>
<organism evidence="1 2">
    <name type="scientific">Aromia moschata</name>
    <dbReference type="NCBI Taxonomy" id="1265417"/>
    <lineage>
        <taxon>Eukaryota</taxon>
        <taxon>Metazoa</taxon>
        <taxon>Ecdysozoa</taxon>
        <taxon>Arthropoda</taxon>
        <taxon>Hexapoda</taxon>
        <taxon>Insecta</taxon>
        <taxon>Pterygota</taxon>
        <taxon>Neoptera</taxon>
        <taxon>Endopterygota</taxon>
        <taxon>Coleoptera</taxon>
        <taxon>Polyphaga</taxon>
        <taxon>Cucujiformia</taxon>
        <taxon>Chrysomeloidea</taxon>
        <taxon>Cerambycidae</taxon>
        <taxon>Cerambycinae</taxon>
        <taxon>Callichromatini</taxon>
        <taxon>Aromia</taxon>
    </lineage>
</organism>
<gene>
    <name evidence="1" type="ORF">NQ318_007381</name>
</gene>
<protein>
    <recommendedName>
        <fullName evidence="3">DDE-1 domain-containing protein</fullName>
    </recommendedName>
</protein>
<evidence type="ECO:0000313" key="1">
    <source>
        <dbReference type="EMBL" id="KAJ8949618.1"/>
    </source>
</evidence>
<evidence type="ECO:0008006" key="3">
    <source>
        <dbReference type="Google" id="ProtNLM"/>
    </source>
</evidence>
<accession>A0AAV8YGP6</accession>
<dbReference type="Proteomes" id="UP001162162">
    <property type="component" value="Unassembled WGS sequence"/>
</dbReference>